<keyword evidence="4" id="KW-0479">Metal-binding</keyword>
<accession>A0A6C2U186</accession>
<proteinExistence type="inferred from homology"/>
<dbReference type="SUPFAM" id="SSF51556">
    <property type="entry name" value="Metallo-dependent hydrolases"/>
    <property type="match status" value="1"/>
</dbReference>
<keyword evidence="6" id="KW-0862">Zinc</keyword>
<name>A0A6C2U186_PONDE</name>
<dbReference type="EMBL" id="CAAHFG010000001">
    <property type="protein sequence ID" value="VGO13740.1"/>
    <property type="molecule type" value="Genomic_DNA"/>
</dbReference>
<dbReference type="EC" id="3.5.4.4" evidence="3"/>
<dbReference type="GO" id="GO:0005829">
    <property type="term" value="C:cytosol"/>
    <property type="evidence" value="ECO:0007669"/>
    <property type="project" value="TreeGrafter"/>
</dbReference>
<evidence type="ECO:0000256" key="5">
    <source>
        <dbReference type="ARBA" id="ARBA00022801"/>
    </source>
</evidence>
<keyword evidence="9" id="KW-1185">Reference proteome</keyword>
<organism evidence="8 9">
    <name type="scientific">Pontiella desulfatans</name>
    <dbReference type="NCBI Taxonomy" id="2750659"/>
    <lineage>
        <taxon>Bacteria</taxon>
        <taxon>Pseudomonadati</taxon>
        <taxon>Kiritimatiellota</taxon>
        <taxon>Kiritimatiellia</taxon>
        <taxon>Kiritimatiellales</taxon>
        <taxon>Pontiellaceae</taxon>
        <taxon>Pontiella</taxon>
    </lineage>
</organism>
<comment type="cofactor">
    <cofactor evidence="1">
        <name>Zn(2+)</name>
        <dbReference type="ChEBI" id="CHEBI:29105"/>
    </cofactor>
</comment>
<dbReference type="GO" id="GO:0006154">
    <property type="term" value="P:adenosine catabolic process"/>
    <property type="evidence" value="ECO:0007669"/>
    <property type="project" value="TreeGrafter"/>
</dbReference>
<dbReference type="GO" id="GO:0046872">
    <property type="term" value="F:metal ion binding"/>
    <property type="evidence" value="ECO:0007669"/>
    <property type="project" value="UniProtKB-KW"/>
</dbReference>
<evidence type="ECO:0000256" key="3">
    <source>
        <dbReference type="ARBA" id="ARBA00012784"/>
    </source>
</evidence>
<dbReference type="RefSeq" id="WP_136079285.1">
    <property type="nucleotide sequence ID" value="NZ_CAAHFG010000001.1"/>
</dbReference>
<evidence type="ECO:0000259" key="7">
    <source>
        <dbReference type="Pfam" id="PF00962"/>
    </source>
</evidence>
<sequence>MSKITEQFIRKIPKTDLHLHLDGSLRLQSLIEMAKAGKVGLPSYEEAGLNELVFKERYANLGEYLAGFAYTVGVLQNHENLERAAFELAEDSHAEGVRYIEVRFAPQLHITHGTEIGDVVRAVCRGLGRAKQHLNASVAENDMPFECGVILCAMRRFNRQMSPYYDRLINRVGKTNIRYTYARASLGLAKEAVKLRDEGLPVVGFDLAGEEAGYPAIHHKEAFDYSHKHFLRKTVHAGEAYGPESIFQAITECYANRIGHGTFLFSEAAIKLKTIRDKSKYIGQLIEYIANQRITIEVCPTSNLQTIPEFQSLGDHPIQLMVDNGLSVSVSTDNRLVSHTSVTEELLLCSEHLDLTKSQFRDLVLAGFKRSFFPGPYSDKRNYVRRAINLYDGIAKQHLG</sequence>
<evidence type="ECO:0000313" key="9">
    <source>
        <dbReference type="Proteomes" id="UP000366872"/>
    </source>
</evidence>
<dbReference type="AlphaFoldDB" id="A0A6C2U186"/>
<evidence type="ECO:0000256" key="6">
    <source>
        <dbReference type="ARBA" id="ARBA00022833"/>
    </source>
</evidence>
<protein>
    <recommendedName>
        <fullName evidence="3">adenosine deaminase</fullName>
        <ecNumber evidence="3">3.5.4.4</ecNumber>
    </recommendedName>
</protein>
<dbReference type="GO" id="GO:0004000">
    <property type="term" value="F:adenosine deaminase activity"/>
    <property type="evidence" value="ECO:0007669"/>
    <property type="project" value="TreeGrafter"/>
</dbReference>
<dbReference type="Gene3D" id="3.20.20.140">
    <property type="entry name" value="Metal-dependent hydrolases"/>
    <property type="match status" value="1"/>
</dbReference>
<keyword evidence="5" id="KW-0378">Hydrolase</keyword>
<feature type="domain" description="Adenosine deaminase" evidence="7">
    <location>
        <begin position="13"/>
        <end position="376"/>
    </location>
</feature>
<dbReference type="Pfam" id="PF00962">
    <property type="entry name" value="A_deaminase"/>
    <property type="match status" value="1"/>
</dbReference>
<dbReference type="InterPro" id="IPR001365">
    <property type="entry name" value="A_deaminase_dom"/>
</dbReference>
<comment type="similarity">
    <text evidence="2">Belongs to the metallo-dependent hydrolases superfamily. Adenosine and AMP deaminases family.</text>
</comment>
<evidence type="ECO:0000256" key="2">
    <source>
        <dbReference type="ARBA" id="ARBA00006676"/>
    </source>
</evidence>
<dbReference type="InterPro" id="IPR006330">
    <property type="entry name" value="Ado/ade_deaminase"/>
</dbReference>
<dbReference type="GO" id="GO:0043103">
    <property type="term" value="P:hypoxanthine salvage"/>
    <property type="evidence" value="ECO:0007669"/>
    <property type="project" value="TreeGrafter"/>
</dbReference>
<dbReference type="GO" id="GO:0060169">
    <property type="term" value="P:negative regulation of adenosine receptor signaling pathway"/>
    <property type="evidence" value="ECO:0007669"/>
    <property type="project" value="TreeGrafter"/>
</dbReference>
<dbReference type="PANTHER" id="PTHR11409:SF43">
    <property type="entry name" value="ADENOSINE DEAMINASE"/>
    <property type="match status" value="1"/>
</dbReference>
<reference evidence="8 9" key="1">
    <citation type="submission" date="2019-04" db="EMBL/GenBank/DDBJ databases">
        <authorList>
            <person name="Van Vliet M D."/>
        </authorList>
    </citation>
    <scope>NUCLEOTIDE SEQUENCE [LARGE SCALE GENOMIC DNA]</scope>
    <source>
        <strain evidence="8 9">F1</strain>
    </source>
</reference>
<evidence type="ECO:0000256" key="1">
    <source>
        <dbReference type="ARBA" id="ARBA00001947"/>
    </source>
</evidence>
<evidence type="ECO:0000256" key="4">
    <source>
        <dbReference type="ARBA" id="ARBA00022723"/>
    </source>
</evidence>
<dbReference type="GO" id="GO:0046103">
    <property type="term" value="P:inosine biosynthetic process"/>
    <property type="evidence" value="ECO:0007669"/>
    <property type="project" value="TreeGrafter"/>
</dbReference>
<dbReference type="InterPro" id="IPR032466">
    <property type="entry name" value="Metal_Hydrolase"/>
</dbReference>
<dbReference type="PANTHER" id="PTHR11409">
    <property type="entry name" value="ADENOSINE DEAMINASE"/>
    <property type="match status" value="1"/>
</dbReference>
<dbReference type="Proteomes" id="UP000366872">
    <property type="component" value="Unassembled WGS sequence"/>
</dbReference>
<evidence type="ECO:0000313" key="8">
    <source>
        <dbReference type="EMBL" id="VGO13740.1"/>
    </source>
</evidence>
<gene>
    <name evidence="8" type="primary">add</name>
    <name evidence="8" type="ORF">PDESU_02297</name>
</gene>
<dbReference type="GO" id="GO:0009897">
    <property type="term" value="C:external side of plasma membrane"/>
    <property type="evidence" value="ECO:0007669"/>
    <property type="project" value="TreeGrafter"/>
</dbReference>